<evidence type="ECO:0000313" key="2">
    <source>
        <dbReference type="EMBL" id="GLW57464.1"/>
    </source>
</evidence>
<dbReference type="EMBL" id="BSRX01000038">
    <property type="protein sequence ID" value="GLW57464.1"/>
    <property type="molecule type" value="Genomic_DNA"/>
</dbReference>
<feature type="region of interest" description="Disordered" evidence="1">
    <location>
        <begin position="1"/>
        <end position="28"/>
    </location>
</feature>
<dbReference type="Gene3D" id="3.30.590.20">
    <property type="match status" value="1"/>
</dbReference>
<dbReference type="AlphaFoldDB" id="A0A9W6UQR6"/>
<name>A0A9W6UQR6_9ACTN</name>
<comment type="caution">
    <text evidence="2">The sequence shown here is derived from an EMBL/GenBank/DDBJ whole genome shotgun (WGS) entry which is preliminary data.</text>
</comment>
<accession>A0A9W6UQR6</accession>
<feature type="compositionally biased region" description="Basic and acidic residues" evidence="1">
    <location>
        <begin position="1"/>
        <end position="14"/>
    </location>
</feature>
<dbReference type="RefSeq" id="WP_033254750.1">
    <property type="nucleotide sequence ID" value="NZ_BSRX01000038.1"/>
</dbReference>
<evidence type="ECO:0000256" key="1">
    <source>
        <dbReference type="SAM" id="MobiDB-lite"/>
    </source>
</evidence>
<dbReference type="Proteomes" id="UP001165143">
    <property type="component" value="Unassembled WGS sequence"/>
</dbReference>
<gene>
    <name evidence="2" type="ORF">Kpho01_54750</name>
</gene>
<organism evidence="2 3">
    <name type="scientific">Kitasatospora phosalacinea</name>
    <dbReference type="NCBI Taxonomy" id="2065"/>
    <lineage>
        <taxon>Bacteria</taxon>
        <taxon>Bacillati</taxon>
        <taxon>Actinomycetota</taxon>
        <taxon>Actinomycetes</taxon>
        <taxon>Kitasatosporales</taxon>
        <taxon>Streptomycetaceae</taxon>
        <taxon>Kitasatospora</taxon>
    </lineage>
</organism>
<protein>
    <submittedName>
        <fullName evidence="2">Uncharacterized protein</fullName>
    </submittedName>
</protein>
<proteinExistence type="predicted"/>
<reference evidence="2" key="1">
    <citation type="submission" date="2023-02" db="EMBL/GenBank/DDBJ databases">
        <title>Kitasatospora phosalacinea NBRC 14362.</title>
        <authorList>
            <person name="Ichikawa N."/>
            <person name="Sato H."/>
            <person name="Tonouchi N."/>
        </authorList>
    </citation>
    <scope>NUCLEOTIDE SEQUENCE</scope>
    <source>
        <strain evidence="2">NBRC 14362</strain>
    </source>
</reference>
<sequence>MTRGRSAEGHRSARAELPARGLEARRGGTPVRPLAAELLRLARAGLEARVAAGLEPPHVPALLDPLDEIAATGRTFAHQRLERWHGDLRTDPARYVAAHRVRRTRSGGRRRGVERVRARGVLGAARAGPCRARPAFR</sequence>
<dbReference type="OrthoDB" id="9780152at2"/>
<evidence type="ECO:0000313" key="3">
    <source>
        <dbReference type="Proteomes" id="UP001165143"/>
    </source>
</evidence>